<sequence length="60" mass="6336">MKKLKLLALGVGILGISVFGMAYSGSFDAEAQATVKCNWNGNDCFDPISDAMCGCEAEED</sequence>
<dbReference type="RefSeq" id="WP_146914299.1">
    <property type="nucleotide sequence ID" value="NZ_VORW01000001.1"/>
</dbReference>
<accession>A0A5C7AZL4</accession>
<name>A0A5C7AZL4_9BACT</name>
<dbReference type="EMBL" id="VORW01000001">
    <property type="protein sequence ID" value="TXE14038.1"/>
    <property type="molecule type" value="Genomic_DNA"/>
</dbReference>
<feature type="signal peptide" evidence="1">
    <location>
        <begin position="1"/>
        <end position="22"/>
    </location>
</feature>
<keyword evidence="1" id="KW-0732">Signal</keyword>
<gene>
    <name evidence="2" type="ORF">ESV85_00305</name>
</gene>
<proteinExistence type="predicted"/>
<dbReference type="AlphaFoldDB" id="A0A5C7AZL4"/>
<comment type="caution">
    <text evidence="2">The sequence shown here is derived from an EMBL/GenBank/DDBJ whole genome shotgun (WGS) entry which is preliminary data.</text>
</comment>
<reference evidence="2 3" key="1">
    <citation type="submission" date="2019-08" db="EMBL/GenBank/DDBJ databases">
        <title>Genomes sequence of Algoriphagus aquimarinus ACAM450.</title>
        <authorList>
            <person name="Bowman J.P."/>
        </authorList>
    </citation>
    <scope>NUCLEOTIDE SEQUENCE [LARGE SCALE GENOMIC DNA]</scope>
    <source>
        <strain evidence="2 3">ACAM 450</strain>
    </source>
</reference>
<evidence type="ECO:0008006" key="4">
    <source>
        <dbReference type="Google" id="ProtNLM"/>
    </source>
</evidence>
<dbReference type="Proteomes" id="UP000321935">
    <property type="component" value="Unassembled WGS sequence"/>
</dbReference>
<organism evidence="2 3">
    <name type="scientific">Algoriphagus aquimarinus</name>
    <dbReference type="NCBI Taxonomy" id="237018"/>
    <lineage>
        <taxon>Bacteria</taxon>
        <taxon>Pseudomonadati</taxon>
        <taxon>Bacteroidota</taxon>
        <taxon>Cytophagia</taxon>
        <taxon>Cytophagales</taxon>
        <taxon>Cyclobacteriaceae</taxon>
        <taxon>Algoriphagus</taxon>
    </lineage>
</organism>
<dbReference type="OrthoDB" id="9892804at2"/>
<protein>
    <recommendedName>
        <fullName evidence="4">Membrane or secreted protein</fullName>
    </recommendedName>
</protein>
<evidence type="ECO:0000313" key="3">
    <source>
        <dbReference type="Proteomes" id="UP000321935"/>
    </source>
</evidence>
<evidence type="ECO:0000313" key="2">
    <source>
        <dbReference type="EMBL" id="TXE14038.1"/>
    </source>
</evidence>
<evidence type="ECO:0000256" key="1">
    <source>
        <dbReference type="SAM" id="SignalP"/>
    </source>
</evidence>
<feature type="chain" id="PRO_5022756159" description="Membrane or secreted protein" evidence="1">
    <location>
        <begin position="23"/>
        <end position="60"/>
    </location>
</feature>